<protein>
    <recommendedName>
        <fullName evidence="4 5">Cell division protein FtsZ</fullName>
    </recommendedName>
</protein>
<comment type="subunit">
    <text evidence="4">Homodimer. Polymerizes to form a dynamic ring structure in a strictly GTP-dependent manner. Interacts directly with several other division proteins.</text>
</comment>
<feature type="domain" description="Tubulin/FtsZ 2-layer sandwich" evidence="7">
    <location>
        <begin position="200"/>
        <end position="314"/>
    </location>
</feature>
<comment type="caution">
    <text evidence="4">Lacks conserved residue(s) required for the propagation of feature annotation.</text>
</comment>
<feature type="binding site" evidence="4">
    <location>
        <position position="132"/>
    </location>
    <ligand>
        <name>GTP</name>
        <dbReference type="ChEBI" id="CHEBI:37565"/>
    </ligand>
</feature>
<dbReference type="Gene3D" id="3.40.50.1440">
    <property type="entry name" value="Tubulin/FtsZ, GTPase domain"/>
    <property type="match status" value="1"/>
</dbReference>
<dbReference type="InterPro" id="IPR045061">
    <property type="entry name" value="FtsZ/CetZ"/>
</dbReference>
<dbReference type="PANTHER" id="PTHR30314">
    <property type="entry name" value="CELL DIVISION PROTEIN FTSZ-RELATED"/>
    <property type="match status" value="1"/>
</dbReference>
<dbReference type="SUPFAM" id="SSF55307">
    <property type="entry name" value="Tubulin C-terminal domain-like"/>
    <property type="match status" value="1"/>
</dbReference>
<keyword evidence="4" id="KW-0131">Cell cycle</keyword>
<evidence type="ECO:0000256" key="4">
    <source>
        <dbReference type="HAMAP-Rule" id="MF_00909"/>
    </source>
</evidence>
<dbReference type="SUPFAM" id="SSF52490">
    <property type="entry name" value="Tubulin nucleotide-binding domain-like"/>
    <property type="match status" value="1"/>
</dbReference>
<keyword evidence="3 4" id="KW-0342">GTP-binding</keyword>
<keyword evidence="4" id="KW-0963">Cytoplasm</keyword>
<dbReference type="CDD" id="cd02201">
    <property type="entry name" value="FtsZ_type1"/>
    <property type="match status" value="1"/>
</dbReference>
<evidence type="ECO:0000256" key="5">
    <source>
        <dbReference type="NCBIfam" id="TIGR00065"/>
    </source>
</evidence>
<dbReference type="GO" id="GO:0000917">
    <property type="term" value="P:division septum assembly"/>
    <property type="evidence" value="ECO:0007669"/>
    <property type="project" value="UniProtKB-KW"/>
</dbReference>
<comment type="function">
    <text evidence="4">Essential cell division protein that forms a contractile ring structure (Z ring) at the future cell division site. The regulation of the ring assembly controls the timing and the location of cell division. One of the functions of the FtsZ ring is to recruit other cell division proteins to the septum to produce a new cell wall between the dividing cells. Binds GTP and shows GTPase activity.</text>
</comment>
<dbReference type="AlphaFoldDB" id="A0A1G2DVU0"/>
<dbReference type="FunFam" id="3.40.50.1440:FF:000001">
    <property type="entry name" value="Cell division protein FtsZ"/>
    <property type="match status" value="1"/>
</dbReference>
<feature type="binding site" evidence="4">
    <location>
        <position position="180"/>
    </location>
    <ligand>
        <name>GTP</name>
        <dbReference type="ChEBI" id="CHEBI:37565"/>
    </ligand>
</feature>
<feature type="binding site" evidence="4">
    <location>
        <position position="136"/>
    </location>
    <ligand>
        <name>GTP</name>
        <dbReference type="ChEBI" id="CHEBI:37565"/>
    </ligand>
</feature>
<keyword evidence="4 8" id="KW-0132">Cell division</keyword>
<dbReference type="STRING" id="1801660.A2Z78_00385"/>
<dbReference type="InterPro" id="IPR000158">
    <property type="entry name" value="Cell_div_FtsZ"/>
</dbReference>
<dbReference type="Gene3D" id="3.30.1330.20">
    <property type="entry name" value="Tubulin/FtsZ, C-terminal domain"/>
    <property type="match status" value="1"/>
</dbReference>
<dbReference type="GO" id="GO:0003924">
    <property type="term" value="F:GTPase activity"/>
    <property type="evidence" value="ECO:0007669"/>
    <property type="project" value="UniProtKB-UniRule"/>
</dbReference>
<dbReference type="InterPro" id="IPR018316">
    <property type="entry name" value="Tubulin/FtsZ_2-layer-sand-dom"/>
</dbReference>
<keyword evidence="2 4" id="KW-0547">Nucleotide-binding</keyword>
<dbReference type="EMBL" id="MHLV01000017">
    <property type="protein sequence ID" value="OGZ17683.1"/>
    <property type="molecule type" value="Genomic_DNA"/>
</dbReference>
<evidence type="ECO:0000256" key="3">
    <source>
        <dbReference type="ARBA" id="ARBA00023134"/>
    </source>
</evidence>
<comment type="subcellular location">
    <subcellularLocation>
        <location evidence="4">Cytoplasm</location>
    </subcellularLocation>
    <text evidence="4">Assembles at midcell at the inner surface of the cytoplasmic membrane.</text>
</comment>
<accession>A0A1G2DVU0</accession>
<proteinExistence type="inferred from homology"/>
<evidence type="ECO:0000313" key="8">
    <source>
        <dbReference type="EMBL" id="OGZ17683.1"/>
    </source>
</evidence>
<dbReference type="PRINTS" id="PR00423">
    <property type="entry name" value="CELLDVISFTSZ"/>
</dbReference>
<dbReference type="Pfam" id="PF12327">
    <property type="entry name" value="FtsZ_C"/>
    <property type="match status" value="1"/>
</dbReference>
<organism evidence="8 9">
    <name type="scientific">Candidatus Nealsonbacteria bacterium RBG_13_36_15</name>
    <dbReference type="NCBI Taxonomy" id="1801660"/>
    <lineage>
        <taxon>Bacteria</taxon>
        <taxon>Candidatus Nealsoniibacteriota</taxon>
    </lineage>
</organism>
<dbReference type="SMART" id="SM00865">
    <property type="entry name" value="Tubulin_C"/>
    <property type="match status" value="1"/>
</dbReference>
<dbReference type="Proteomes" id="UP000176752">
    <property type="component" value="Unassembled WGS sequence"/>
</dbReference>
<dbReference type="PANTHER" id="PTHR30314:SF3">
    <property type="entry name" value="MITOCHONDRIAL DIVISION PROTEIN FSZA"/>
    <property type="match status" value="1"/>
</dbReference>
<reference evidence="8 9" key="1">
    <citation type="journal article" date="2016" name="Nat. Commun.">
        <title>Thousands of microbial genomes shed light on interconnected biogeochemical processes in an aquifer system.</title>
        <authorList>
            <person name="Anantharaman K."/>
            <person name="Brown C.T."/>
            <person name="Hug L.A."/>
            <person name="Sharon I."/>
            <person name="Castelle C.J."/>
            <person name="Probst A.J."/>
            <person name="Thomas B.C."/>
            <person name="Singh A."/>
            <person name="Wilkins M.J."/>
            <person name="Karaoz U."/>
            <person name="Brodie E.L."/>
            <person name="Williams K.H."/>
            <person name="Hubbard S.S."/>
            <person name="Banfield J.F."/>
        </authorList>
    </citation>
    <scope>NUCLEOTIDE SEQUENCE [LARGE SCALE GENOMIC DNA]</scope>
</reference>
<dbReference type="SMART" id="SM00864">
    <property type="entry name" value="Tubulin"/>
    <property type="match status" value="1"/>
</dbReference>
<dbReference type="InterPro" id="IPR037103">
    <property type="entry name" value="Tubulin/FtsZ-like_C"/>
</dbReference>
<feature type="domain" description="Tubulin/FtsZ GTPase" evidence="6">
    <location>
        <begin position="6"/>
        <end position="198"/>
    </location>
</feature>
<evidence type="ECO:0000256" key="1">
    <source>
        <dbReference type="ARBA" id="ARBA00009690"/>
    </source>
</evidence>
<dbReference type="GO" id="GO:0005525">
    <property type="term" value="F:GTP binding"/>
    <property type="evidence" value="ECO:0007669"/>
    <property type="project" value="UniProtKB-UniRule"/>
</dbReference>
<dbReference type="InterPro" id="IPR036525">
    <property type="entry name" value="Tubulin/FtsZ_GTPase_sf"/>
</dbReference>
<evidence type="ECO:0000313" key="9">
    <source>
        <dbReference type="Proteomes" id="UP000176752"/>
    </source>
</evidence>
<dbReference type="GO" id="GO:0043093">
    <property type="term" value="P:FtsZ-dependent cytokinesis"/>
    <property type="evidence" value="ECO:0007669"/>
    <property type="project" value="UniProtKB-UniRule"/>
</dbReference>
<dbReference type="InterPro" id="IPR003008">
    <property type="entry name" value="Tubulin_FtsZ_GTPase"/>
</dbReference>
<evidence type="ECO:0000259" key="6">
    <source>
        <dbReference type="SMART" id="SM00864"/>
    </source>
</evidence>
<gene>
    <name evidence="4" type="primary">ftsZ</name>
    <name evidence="8" type="ORF">A2Z78_00385</name>
</gene>
<dbReference type="GO" id="GO:0051258">
    <property type="term" value="P:protein polymerization"/>
    <property type="evidence" value="ECO:0007669"/>
    <property type="project" value="UniProtKB-UniRule"/>
</dbReference>
<dbReference type="HAMAP" id="MF_00909">
    <property type="entry name" value="FtsZ"/>
    <property type="match status" value="1"/>
</dbReference>
<comment type="similarity">
    <text evidence="1 4">Belongs to the FtsZ family.</text>
</comment>
<dbReference type="GO" id="GO:0032153">
    <property type="term" value="C:cell division site"/>
    <property type="evidence" value="ECO:0007669"/>
    <property type="project" value="UniProtKB-UniRule"/>
</dbReference>
<dbReference type="NCBIfam" id="TIGR00065">
    <property type="entry name" value="ftsZ"/>
    <property type="match status" value="1"/>
</dbReference>
<dbReference type="GO" id="GO:0005737">
    <property type="term" value="C:cytoplasm"/>
    <property type="evidence" value="ECO:0007669"/>
    <property type="project" value="UniProtKB-SubCell"/>
</dbReference>
<keyword evidence="4" id="KW-0717">Septation</keyword>
<evidence type="ECO:0000256" key="2">
    <source>
        <dbReference type="ARBA" id="ARBA00022741"/>
    </source>
</evidence>
<dbReference type="InterPro" id="IPR008280">
    <property type="entry name" value="Tub_FtsZ_C"/>
</dbReference>
<dbReference type="InterPro" id="IPR024757">
    <property type="entry name" value="FtsZ_C"/>
</dbReference>
<evidence type="ECO:0000259" key="7">
    <source>
        <dbReference type="SMART" id="SM00865"/>
    </source>
</evidence>
<comment type="caution">
    <text evidence="8">The sequence shown here is derived from an EMBL/GenBank/DDBJ whole genome shotgun (WGS) entry which is preliminary data.</text>
</comment>
<dbReference type="Pfam" id="PF00091">
    <property type="entry name" value="Tubulin"/>
    <property type="match status" value="1"/>
</dbReference>
<sequence length="314" mass="33227">MKPSTKIKVVGVGGSGLNAISRMAASKIEGVDLIAINADVQDLKKVKADFKIQIGKKTTKGLGAGMNPKIGEAAAKESREEIREVLKGTDMVFITCGLGGGVGTGAVPVVAELAKKEGALTVAVVTKPFSFEGIPRKKIAEKGLENLKNKVDTLLVIPNDKLLKMVEPATSVFSAFWFCDEILRQAVQGISDLITLPGIINVDFADLKSIMKNAGPALLGVGRADGEKRIEKALNLAIRSPLLDDTSFKKGRSVLFNISGGKDLTMAEVNETAQIVKNTIAPEAKVIFGALNDKNLAEGEVKIMVIITGFGQKS</sequence>
<name>A0A1G2DVU0_9BACT</name>